<dbReference type="HOGENOM" id="CLU_002396_0_0_11"/>
<dbReference type="InterPro" id="IPR020472">
    <property type="entry name" value="WD40_PAC1"/>
</dbReference>
<reference evidence="4 5" key="1">
    <citation type="journal article" date="2014" name="Genome Announc.">
        <title>Draft Genome Sequence of Streptomyces roseochromogenes subsp. oscitans DS 12.976, Producer of the Aminocoumarin Antibiotic Clorobiocin.</title>
        <authorList>
            <person name="Ruckert C."/>
            <person name="Kalinowski J."/>
            <person name="Heide L."/>
            <person name="Apel A.K."/>
        </authorList>
    </citation>
    <scope>NUCLEOTIDE SEQUENCE [LARGE SCALE GENOMIC DNA]</scope>
    <source>
        <strain evidence="4 5">DS 12.976</strain>
    </source>
</reference>
<dbReference type="OrthoDB" id="218695at2"/>
<dbReference type="Gene3D" id="3.40.50.300">
    <property type="entry name" value="P-loop containing nucleotide triphosphate hydrolases"/>
    <property type="match status" value="1"/>
</dbReference>
<dbReference type="SUPFAM" id="SSF50998">
    <property type="entry name" value="Quinoprotein alcohol dehydrogenase-like"/>
    <property type="match status" value="1"/>
</dbReference>
<dbReference type="InterPro" id="IPR015943">
    <property type="entry name" value="WD40/YVTN_repeat-like_dom_sf"/>
</dbReference>
<evidence type="ECO:0000313" key="5">
    <source>
        <dbReference type="Proteomes" id="UP000017984"/>
    </source>
</evidence>
<dbReference type="EMBL" id="AWQX01000010">
    <property type="protein sequence ID" value="EST36417.1"/>
    <property type="molecule type" value="Genomic_DNA"/>
</dbReference>
<feature type="repeat" description="WD" evidence="3">
    <location>
        <begin position="1151"/>
        <end position="1174"/>
    </location>
</feature>
<dbReference type="PROSITE" id="PS00678">
    <property type="entry name" value="WD_REPEATS_1"/>
    <property type="match status" value="2"/>
</dbReference>
<evidence type="ECO:0000313" key="4">
    <source>
        <dbReference type="EMBL" id="EST36417.1"/>
    </source>
</evidence>
<dbReference type="InterPro" id="IPR027417">
    <property type="entry name" value="P-loop_NTPase"/>
</dbReference>
<feature type="repeat" description="WD" evidence="3">
    <location>
        <begin position="888"/>
        <end position="932"/>
    </location>
</feature>
<dbReference type="SMART" id="SM00320">
    <property type="entry name" value="WD40"/>
    <property type="match status" value="10"/>
</dbReference>
<dbReference type="PRINTS" id="PR00320">
    <property type="entry name" value="GPROTEINBRPT"/>
</dbReference>
<dbReference type="SUPFAM" id="SSF52540">
    <property type="entry name" value="P-loop containing nucleoside triphosphate hydrolases"/>
    <property type="match status" value="1"/>
</dbReference>
<keyword evidence="1 3" id="KW-0853">WD repeat</keyword>
<dbReference type="InterPro" id="IPR011047">
    <property type="entry name" value="Quinoprotein_ADH-like_sf"/>
</dbReference>
<comment type="caution">
    <text evidence="4">The sequence shown here is derived from an EMBL/GenBank/DDBJ whole genome shotgun (WGS) entry which is preliminary data.</text>
</comment>
<dbReference type="PANTHER" id="PTHR22847:SF637">
    <property type="entry name" value="WD REPEAT DOMAIN 5B"/>
    <property type="match status" value="1"/>
</dbReference>
<dbReference type="PANTHER" id="PTHR22847">
    <property type="entry name" value="WD40 REPEAT PROTEIN"/>
    <property type="match status" value="1"/>
</dbReference>
<proteinExistence type="predicted"/>
<dbReference type="Proteomes" id="UP000017984">
    <property type="component" value="Chromosome"/>
</dbReference>
<organism evidence="4 5">
    <name type="scientific">Streptomyces roseochromogenus subsp. oscitans DS 12.976</name>
    <dbReference type="NCBI Taxonomy" id="1352936"/>
    <lineage>
        <taxon>Bacteria</taxon>
        <taxon>Bacillati</taxon>
        <taxon>Actinomycetota</taxon>
        <taxon>Actinomycetes</taxon>
        <taxon>Kitasatosporales</taxon>
        <taxon>Streptomycetaceae</taxon>
        <taxon>Streptomyces</taxon>
    </lineage>
</organism>
<feature type="repeat" description="WD" evidence="3">
    <location>
        <begin position="1082"/>
        <end position="1117"/>
    </location>
</feature>
<accession>V6KWA0</accession>
<evidence type="ECO:0000256" key="2">
    <source>
        <dbReference type="ARBA" id="ARBA00022737"/>
    </source>
</evidence>
<dbReference type="PROSITE" id="PS50082">
    <property type="entry name" value="WD_REPEATS_2"/>
    <property type="match status" value="5"/>
</dbReference>
<evidence type="ECO:0000256" key="1">
    <source>
        <dbReference type="ARBA" id="ARBA00022574"/>
    </source>
</evidence>
<dbReference type="InterPro" id="IPR001680">
    <property type="entry name" value="WD40_rpt"/>
</dbReference>
<dbReference type="Pfam" id="PF00400">
    <property type="entry name" value="WD40"/>
    <property type="match status" value="4"/>
</dbReference>
<keyword evidence="2" id="KW-0677">Repeat</keyword>
<feature type="repeat" description="WD" evidence="3">
    <location>
        <begin position="1202"/>
        <end position="1247"/>
    </location>
</feature>
<dbReference type="PATRIC" id="fig|1352936.5.peg.489"/>
<dbReference type="STRING" id="1352936.M878_02210"/>
<name>V6KWA0_STRRC</name>
<evidence type="ECO:0000256" key="3">
    <source>
        <dbReference type="PROSITE-ProRule" id="PRU00221"/>
    </source>
</evidence>
<dbReference type="InterPro" id="IPR019775">
    <property type="entry name" value="WD40_repeat_CS"/>
</dbReference>
<dbReference type="RefSeq" id="WP_023544474.1">
    <property type="nucleotide sequence ID" value="NZ_CM002285.1"/>
</dbReference>
<protein>
    <submittedName>
        <fullName evidence="4">Uncharacterized protein</fullName>
    </submittedName>
</protein>
<dbReference type="Gene3D" id="2.130.10.10">
    <property type="entry name" value="YVTN repeat-like/Quinoprotein amine dehydrogenase"/>
    <property type="match status" value="4"/>
</dbReference>
<keyword evidence="5" id="KW-1185">Reference proteome</keyword>
<dbReference type="SUPFAM" id="SSF50960">
    <property type="entry name" value="TolB, C-terminal domain"/>
    <property type="match status" value="1"/>
</dbReference>
<feature type="repeat" description="WD" evidence="3">
    <location>
        <begin position="1299"/>
        <end position="1333"/>
    </location>
</feature>
<dbReference type="PROSITE" id="PS50294">
    <property type="entry name" value="WD_REPEATS_REGION"/>
    <property type="match status" value="1"/>
</dbReference>
<gene>
    <name evidence="4" type="ORF">M878_02210</name>
</gene>
<sequence>MRNTAGDEWGTVLDIVVDEYESPSLGKLEHLRSHVDAVADLLVAGGFRRHPGSRRRPEDLRLRQIQDLFADLGLPSGTERLLVYWAGHGRRLEHSGFFLMCSDSGKDNGLITVGDAMSPAYLGSLLAVCGAREIVLVMDACSSGGGAGEACEAFSKVLDDRRMARPPKLVVLCSVASGERAEELALSEAMRTLLQDPDDNVTMRGWGPRDRSITIDEMITALNAQLGSRQRLAKRWTDVFSTPFFPNPRYDPELPDTDLESRRARPVLLPADVREHFMLKFQGIDAVGDEGYFFQGRTDALRRVVTWLRTEDSGMFVVTGPPGSGKSALLGRLAVLSDASYHKDVHVAAPEVVDGAELGTLPDIGAIDVGIHARGKDVLDCVQALEKALGLEPPRGGWRGPEQLVSAVGRTNRRYTVLVDALDEARPEAVGAIAGRLLRPLADQSGVKVLVGTRGRAVEARDSAARDLLGILAPERRLDLDQDTAATEDIEAYAYKRLTDLKGSRYELADTERTRQAAQRVAQESESVFLMARLFTRALADRNEILDLDGPEAREIFRSRDVAEVFAADLARYGTLRQQVTDLLAPLAWALGPGLPKRTIWATAATALTGGARTYTEDDVAWVIANAGAHLIESGEEGQSVYRLYHQAYADYLRQAVATADRAPVFLYEAVLGTVPRTDGQWDWARATPYALKHLPVYALAAGRLEHLVQDTGILPYADPTRMMGVLNTPEQQRRSLPRLYLRVWDELRNLTPEDRAALLQLRAGIDEPDALPQLRTEAQLGWRVRWGNGRRTNFHGVLVGGPTSAVGAVAIDLDPDGTLTVAAGDEQGAVHLWDGASGALLHTLPTGHAPVTAVELTRARGRLLLAATSDYEVHLWDVGEGLPVVAPCSHRRKVTAMAFGTTADGEPLLATSARDGRIRLWDTDRGQPRQTWSGGGLGTRALALTSLPGIGDVLVAACTTGAVRTWNIAPSADVRVPRLWWRKWPGELKARYGMALSELDGRGVVVGRAGLFADGVRCLDLRTGAPVGDEDGTGDEGFTPRDIGFTPESLGGVKGDPAAFVTGGPEGGVRLRRGRGSAGGWTGHSGDVRAVAGVRNHSGDTFVVSGSQDGTVRLWNTAVSTADDHPQRGQTHGDALTSSDLVALPDGRLLLATGTADGTVWIWDGRTGRRIARCVVHVETDYIPVEKPMEGFQVQAVRSVRSGHEQSVTAVSWVPAGGERHATLVSASEEGSVQFWSTEGAPLIRHKGSGPVAALTATALDEDGDDGLIAVGRPHTIALHDSEGDRLRARFGSRVRLMRGHRRAIGAVAFAPQPDGTTWLASGDKGGKITLWAHPSGRPVGQLRGPGDGSKAHRGPVHSLASVLGPEGSMLVSADADVVRVWDLTSRSIRAEFGREPVRGVAAVATADGRILVAVPTADRTVEIWDAQAEARLGAVRGFPQPVTTVSMLRDRHDSDTVLLAVGHGRVVHIVELLEFSDRRRWKGTP</sequence>